<reference evidence="1" key="1">
    <citation type="submission" date="2018-02" db="EMBL/GenBank/DDBJ databases">
        <title>Rhizophora mucronata_Transcriptome.</title>
        <authorList>
            <person name="Meera S.P."/>
            <person name="Sreeshan A."/>
            <person name="Augustine A."/>
        </authorList>
    </citation>
    <scope>NUCLEOTIDE SEQUENCE</scope>
    <source>
        <tissue evidence="1">Leaf</tissue>
    </source>
</reference>
<name>A0A2P2R4J8_RHIMU</name>
<accession>A0A2P2R4J8</accession>
<dbReference type="EMBL" id="GGEC01093560">
    <property type="protein sequence ID" value="MBX74044.1"/>
    <property type="molecule type" value="Transcribed_RNA"/>
</dbReference>
<dbReference type="AlphaFoldDB" id="A0A2P2R4J8"/>
<evidence type="ECO:0000313" key="1">
    <source>
        <dbReference type="EMBL" id="MBX74044.1"/>
    </source>
</evidence>
<protein>
    <submittedName>
        <fullName evidence="1">Uncharacterized protein</fullName>
    </submittedName>
</protein>
<proteinExistence type="predicted"/>
<sequence>MEICGFSNGFYFICFYF</sequence>
<organism evidence="1">
    <name type="scientific">Rhizophora mucronata</name>
    <name type="common">Asiatic mangrove</name>
    <dbReference type="NCBI Taxonomy" id="61149"/>
    <lineage>
        <taxon>Eukaryota</taxon>
        <taxon>Viridiplantae</taxon>
        <taxon>Streptophyta</taxon>
        <taxon>Embryophyta</taxon>
        <taxon>Tracheophyta</taxon>
        <taxon>Spermatophyta</taxon>
        <taxon>Magnoliopsida</taxon>
        <taxon>eudicotyledons</taxon>
        <taxon>Gunneridae</taxon>
        <taxon>Pentapetalae</taxon>
        <taxon>rosids</taxon>
        <taxon>fabids</taxon>
        <taxon>Malpighiales</taxon>
        <taxon>Rhizophoraceae</taxon>
        <taxon>Rhizophora</taxon>
    </lineage>
</organism>